<accession>A0ABN7WDG9</accession>
<protein>
    <submittedName>
        <fullName evidence="1">25630_t:CDS:1</fullName>
    </submittedName>
</protein>
<feature type="non-terminal residue" evidence="1">
    <location>
        <position position="152"/>
    </location>
</feature>
<proteinExistence type="predicted"/>
<keyword evidence="2" id="KW-1185">Reference proteome</keyword>
<evidence type="ECO:0000313" key="2">
    <source>
        <dbReference type="Proteomes" id="UP000789901"/>
    </source>
</evidence>
<sequence>MPNKLQTKIKEGFEAKKQKNSINVIKNSNNSDNASYDEVVENNGAMGIMKRPQATTKKYDNNTDLKDYNDDNLFAHNELLDERNSVHTKRRKRQQQCEAAKGTPMLYTFWNQEKSVEEADEVELNDDEGQLEEVNKNNDIEELLENEIKSII</sequence>
<comment type="caution">
    <text evidence="1">The sequence shown here is derived from an EMBL/GenBank/DDBJ whole genome shotgun (WGS) entry which is preliminary data.</text>
</comment>
<dbReference type="Proteomes" id="UP000789901">
    <property type="component" value="Unassembled WGS sequence"/>
</dbReference>
<organism evidence="1 2">
    <name type="scientific">Gigaspora margarita</name>
    <dbReference type="NCBI Taxonomy" id="4874"/>
    <lineage>
        <taxon>Eukaryota</taxon>
        <taxon>Fungi</taxon>
        <taxon>Fungi incertae sedis</taxon>
        <taxon>Mucoromycota</taxon>
        <taxon>Glomeromycotina</taxon>
        <taxon>Glomeromycetes</taxon>
        <taxon>Diversisporales</taxon>
        <taxon>Gigasporaceae</taxon>
        <taxon>Gigaspora</taxon>
    </lineage>
</organism>
<evidence type="ECO:0000313" key="1">
    <source>
        <dbReference type="EMBL" id="CAG8828410.1"/>
    </source>
</evidence>
<gene>
    <name evidence="1" type="ORF">GMARGA_LOCUS29688</name>
</gene>
<dbReference type="EMBL" id="CAJVQB010040459">
    <property type="protein sequence ID" value="CAG8828410.1"/>
    <property type="molecule type" value="Genomic_DNA"/>
</dbReference>
<reference evidence="1 2" key="1">
    <citation type="submission" date="2021-06" db="EMBL/GenBank/DDBJ databases">
        <authorList>
            <person name="Kallberg Y."/>
            <person name="Tangrot J."/>
            <person name="Rosling A."/>
        </authorList>
    </citation>
    <scope>NUCLEOTIDE SEQUENCE [LARGE SCALE GENOMIC DNA]</scope>
    <source>
        <strain evidence="1 2">120-4 pot B 10/14</strain>
    </source>
</reference>
<name>A0ABN7WDG9_GIGMA</name>